<keyword evidence="3 6" id="KW-0812">Transmembrane</keyword>
<organism evidence="8 9">
    <name type="scientific">Trichococcus palustris</name>
    <dbReference type="NCBI Taxonomy" id="140314"/>
    <lineage>
        <taxon>Bacteria</taxon>
        <taxon>Bacillati</taxon>
        <taxon>Bacillota</taxon>
        <taxon>Bacilli</taxon>
        <taxon>Lactobacillales</taxon>
        <taxon>Carnobacteriaceae</taxon>
        <taxon>Trichococcus</taxon>
    </lineage>
</organism>
<proteinExistence type="predicted"/>
<keyword evidence="9" id="KW-1185">Reference proteome</keyword>
<dbReference type="AlphaFoldDB" id="A0A143Y4C5"/>
<keyword evidence="2" id="KW-1003">Cell membrane</keyword>
<evidence type="ECO:0000256" key="6">
    <source>
        <dbReference type="SAM" id="Phobius"/>
    </source>
</evidence>
<dbReference type="InterPro" id="IPR051791">
    <property type="entry name" value="Pra-immunoreactive"/>
</dbReference>
<dbReference type="EMBL" id="FJNE01000001">
    <property type="protein sequence ID" value="CZQ81348.1"/>
    <property type="molecule type" value="Genomic_DNA"/>
</dbReference>
<comment type="subcellular location">
    <subcellularLocation>
        <location evidence="1">Cell membrane</location>
        <topology evidence="1">Multi-pass membrane protein</topology>
    </subcellularLocation>
</comment>
<dbReference type="RefSeq" id="WP_245825561.1">
    <property type="nucleotide sequence ID" value="NZ_FJNE01000001.1"/>
</dbReference>
<dbReference type="InterPro" id="IPR010432">
    <property type="entry name" value="RDD"/>
</dbReference>
<accession>A0A143Y4C5</accession>
<evidence type="ECO:0000256" key="5">
    <source>
        <dbReference type="ARBA" id="ARBA00023136"/>
    </source>
</evidence>
<evidence type="ECO:0000313" key="8">
    <source>
        <dbReference type="EMBL" id="CZQ81348.1"/>
    </source>
</evidence>
<keyword evidence="4 6" id="KW-1133">Transmembrane helix</keyword>
<gene>
    <name evidence="8" type="ORF">Tpal_186</name>
</gene>
<evidence type="ECO:0000256" key="3">
    <source>
        <dbReference type="ARBA" id="ARBA00022692"/>
    </source>
</evidence>
<evidence type="ECO:0000313" key="9">
    <source>
        <dbReference type="Proteomes" id="UP000242754"/>
    </source>
</evidence>
<evidence type="ECO:0000256" key="4">
    <source>
        <dbReference type="ARBA" id="ARBA00022989"/>
    </source>
</evidence>
<keyword evidence="5 6" id="KW-0472">Membrane</keyword>
<dbReference type="PANTHER" id="PTHR36115:SF9">
    <property type="entry name" value="LMO1584 PROTEIN"/>
    <property type="match status" value="1"/>
</dbReference>
<feature type="transmembrane region" description="Helical" evidence="6">
    <location>
        <begin position="42"/>
        <end position="65"/>
    </location>
</feature>
<dbReference type="STRING" id="140314.SAMN04488076_102105"/>
<feature type="transmembrane region" description="Helical" evidence="6">
    <location>
        <begin position="85"/>
        <end position="103"/>
    </location>
</feature>
<feature type="domain" description="RDD" evidence="7">
    <location>
        <begin position="44"/>
        <end position="170"/>
    </location>
</feature>
<sequence length="186" mass="21687">MDESQKNQQERLAAIQQKKLKWDEENRLTEEKERPFHRFPDYFYAGFWIRLAAYLLDLLLIYALAAILIKPLFILLGVSIYDRGAFSPFMLANLLLYLAYFVLTTKFTNGQTIGKMIFGIRVVCFNEENLSWATVLLREVVGRYILKTIPVLMLVSAFQRQKQHPVDMLCDTSVVIENCVQAYYAK</sequence>
<evidence type="ECO:0000256" key="2">
    <source>
        <dbReference type="ARBA" id="ARBA00022475"/>
    </source>
</evidence>
<evidence type="ECO:0000256" key="1">
    <source>
        <dbReference type="ARBA" id="ARBA00004651"/>
    </source>
</evidence>
<dbReference type="GO" id="GO:0005886">
    <property type="term" value="C:plasma membrane"/>
    <property type="evidence" value="ECO:0007669"/>
    <property type="project" value="UniProtKB-SubCell"/>
</dbReference>
<dbReference type="Proteomes" id="UP000242754">
    <property type="component" value="Unassembled WGS sequence"/>
</dbReference>
<evidence type="ECO:0000259" key="7">
    <source>
        <dbReference type="Pfam" id="PF06271"/>
    </source>
</evidence>
<dbReference type="Pfam" id="PF06271">
    <property type="entry name" value="RDD"/>
    <property type="match status" value="1"/>
</dbReference>
<protein>
    <submittedName>
        <fullName evidence="8">Rdd</fullName>
    </submittedName>
</protein>
<name>A0A143Y4C5_9LACT</name>
<reference evidence="8 9" key="1">
    <citation type="submission" date="2016-02" db="EMBL/GenBank/DDBJ databases">
        <authorList>
            <person name="Wen L."/>
            <person name="He K."/>
            <person name="Yang H."/>
        </authorList>
    </citation>
    <scope>NUCLEOTIDE SEQUENCE [LARGE SCALE GENOMIC DNA]</scope>
    <source>
        <strain evidence="8">Trichococcus palustris</strain>
    </source>
</reference>
<dbReference type="PANTHER" id="PTHR36115">
    <property type="entry name" value="PROLINE-RICH ANTIGEN HOMOLOG-RELATED"/>
    <property type="match status" value="1"/>
</dbReference>